<evidence type="ECO:0000256" key="5">
    <source>
        <dbReference type="SAM" id="MobiDB-lite"/>
    </source>
</evidence>
<dbReference type="RefSeq" id="XP_020433515.1">
    <property type="nucleotide sequence ID" value="XM_020576266.1"/>
</dbReference>
<feature type="region of interest" description="Disordered" evidence="5">
    <location>
        <begin position="814"/>
        <end position="851"/>
    </location>
</feature>
<evidence type="ECO:0000256" key="3">
    <source>
        <dbReference type="ARBA" id="ARBA00022927"/>
    </source>
</evidence>
<dbReference type="AlphaFoldDB" id="D3BA10"/>
<dbReference type="SMART" id="SM01356">
    <property type="entry name" value="AP4E_app_platf"/>
    <property type="match status" value="1"/>
</dbReference>
<dbReference type="GO" id="GO:0016192">
    <property type="term" value="P:vesicle-mediated transport"/>
    <property type="evidence" value="ECO:0007669"/>
    <property type="project" value="InterPro"/>
</dbReference>
<dbReference type="InParanoid" id="D3BA10"/>
<feature type="region of interest" description="Disordered" evidence="5">
    <location>
        <begin position="751"/>
        <end position="794"/>
    </location>
</feature>
<keyword evidence="3" id="KW-0653">Protein transport</keyword>
<feature type="domain" description="AP-4 complex subunit epsilon-1 C-terminal" evidence="6">
    <location>
        <begin position="1108"/>
        <end position="1220"/>
    </location>
</feature>
<dbReference type="Proteomes" id="UP000001396">
    <property type="component" value="Unassembled WGS sequence"/>
</dbReference>
<dbReference type="SUPFAM" id="SSF48371">
    <property type="entry name" value="ARM repeat"/>
    <property type="match status" value="1"/>
</dbReference>
<evidence type="ECO:0000256" key="4">
    <source>
        <dbReference type="ARBA" id="ARBA00023136"/>
    </source>
</evidence>
<evidence type="ECO:0000256" key="2">
    <source>
        <dbReference type="ARBA" id="ARBA00022448"/>
    </source>
</evidence>
<feature type="compositionally biased region" description="Low complexity" evidence="5">
    <location>
        <begin position="868"/>
        <end position="890"/>
    </location>
</feature>
<dbReference type="InterPro" id="IPR050840">
    <property type="entry name" value="Adaptor_Complx_Large_Subunit"/>
</dbReference>
<dbReference type="EMBL" id="ADBJ01000025">
    <property type="protein sequence ID" value="EFA81397.1"/>
    <property type="molecule type" value="Genomic_DNA"/>
</dbReference>
<comment type="caution">
    <text evidence="7">The sequence shown here is derived from an EMBL/GenBank/DDBJ whole genome shotgun (WGS) entry which is preliminary data.</text>
</comment>
<proteinExistence type="predicted"/>
<gene>
    <name evidence="7" type="primary">ap4e1</name>
    <name evidence="7" type="ORF">PPL_05382</name>
</gene>
<dbReference type="InterPro" id="IPR016024">
    <property type="entry name" value="ARM-type_fold"/>
</dbReference>
<sequence>MSIYSFNPVKILKFSDQTKLQVPAWIKSIQNTILDLEFFELVKNVSASLSREEEERIVKSEIQKLKISFSQIDKPDLRSTNFLEVASALTALARLVDRETIPAFIPRVTELLKTSNRPIVRKKCVVALHRFYLVDASLLDNAMQDNLRMAMSDKDPSVMAAAIAMFLDISKSTTAAPSIVNLIPSFNSILKQVAEGRLPRHYLYHGVPNPWLQVYLLKILENLYITTASSSPDKKKQISDLISPTVNFTLEQSLKFKNNAGYSIVYESIRVLTVVAHQDAALLESAIKNISVLLSHRYNNLRYLGINALSSIVQISPRSVTGHQLEVIECLESRDETLKRKSLDLLYRMTNNKNVVPICAKLIDHLMTDDQLLKRELVSRISDLAERYSPNDYWYIETMLRMLSVEGDLMSEESGFNLIRLVAGGTGLDDNEQEDIKIKLHAASLCWTILNDIIIQQQGDIQQQQQQQHTTTTHININVNDLLMKVVCWILSEYSYLFVDASAKEQIKVSLNSVINALVDQMDRDYSGDVKSCILTGLAKLSSQVGKVLPQVLMVANRYSNARSLATQKKSLELIELSKLPHSILDEVLPTDGYCEDLDMAQLESVIVRHAKAAISKGWSKSYIPKQSRPSTFMNPNQLVDLPVIGNQLSSSSTTTSSTHQQPPKKELNFEYPSPPTHFMMQQQKQYPTATIFSQDNNSSSGQQAIVPVPKKDIEIVQVDSSSSSSIAIDPVVPKPNKVVWTKKGFIGYQSPPLPSTTPQQQDQQNQALSTNSVVSPQPTSPTNKQPAVEPVAAQPSLETLKKEKLAKELFGGVVGNEDGNSGESRVNRMHGKKTTTTTATTTRSSNLFTGDDNEMLVNLSLGETNVQSSSTQSPSPSPSKSTSTTSTTQLLDLESPTNIVKVPTIQAELMELVPPASSILDTDDSDNNTTSTTTLTTITSPSLKSQLSTQINPGTSFNIQNLNLSSILRKYINNTNLENIVNQQIYSDNNIVISTIKQFNNSQLHLLLLISNNQSTKSLKNINQKITGNDHLKLDYDGDSIVKIHSNTLSVDDLYPKLTVVEIIKIDLKKVGFGISINLNIDFNLDGQSSKTIPTLSIPIEISDFLRPLDIGLNQFEQTWSSYSQEREIIVDSSLQQKSSQLLTCFIKGLHLHTIQPLDSDNHTEFFGATQLKVNSNIAAGGITLFKLGYNGGRLTISLKTNDKNFSDVISRHCYKIHNSSIIALKK</sequence>
<evidence type="ECO:0000313" key="8">
    <source>
        <dbReference type="Proteomes" id="UP000001396"/>
    </source>
</evidence>
<feature type="compositionally biased region" description="Low complexity" evidence="5">
    <location>
        <begin position="757"/>
        <end position="772"/>
    </location>
</feature>
<name>D3BA10_HETP5</name>
<dbReference type="OMA" id="RMIYCHM"/>
<dbReference type="GO" id="GO:0030117">
    <property type="term" value="C:membrane coat"/>
    <property type="evidence" value="ECO:0007669"/>
    <property type="project" value="InterPro"/>
</dbReference>
<feature type="compositionally biased region" description="Low complexity" evidence="5">
    <location>
        <begin position="650"/>
        <end position="659"/>
    </location>
</feature>
<dbReference type="Pfam" id="PF14807">
    <property type="entry name" value="AP4E_app_platf"/>
    <property type="match status" value="1"/>
</dbReference>
<dbReference type="Pfam" id="PF01602">
    <property type="entry name" value="Adaptin_N"/>
    <property type="match status" value="1"/>
</dbReference>
<dbReference type="GO" id="GO:0006886">
    <property type="term" value="P:intracellular protein transport"/>
    <property type="evidence" value="ECO:0007669"/>
    <property type="project" value="InterPro"/>
</dbReference>
<keyword evidence="8" id="KW-1185">Reference proteome</keyword>
<dbReference type="GeneID" id="31360867"/>
<dbReference type="Gene3D" id="1.25.10.10">
    <property type="entry name" value="Leucine-rich Repeat Variant"/>
    <property type="match status" value="1"/>
</dbReference>
<feature type="region of interest" description="Disordered" evidence="5">
    <location>
        <begin position="650"/>
        <end position="672"/>
    </location>
</feature>
<dbReference type="PANTHER" id="PTHR22780">
    <property type="entry name" value="ADAPTIN, ALPHA/GAMMA/EPSILON"/>
    <property type="match status" value="1"/>
</dbReference>
<dbReference type="STRING" id="670386.D3BA10"/>
<keyword evidence="4" id="KW-0472">Membrane</keyword>
<feature type="region of interest" description="Disordered" evidence="5">
    <location>
        <begin position="865"/>
        <end position="896"/>
    </location>
</feature>
<dbReference type="GO" id="GO:0012505">
    <property type="term" value="C:endomembrane system"/>
    <property type="evidence" value="ECO:0007669"/>
    <property type="project" value="UniProtKB-SubCell"/>
</dbReference>
<feature type="compositionally biased region" description="Polar residues" evidence="5">
    <location>
        <begin position="773"/>
        <end position="786"/>
    </location>
</feature>
<dbReference type="InterPro" id="IPR011989">
    <property type="entry name" value="ARM-like"/>
</dbReference>
<dbReference type="InterPro" id="IPR002553">
    <property type="entry name" value="Clathrin/coatomer_adapt-like_N"/>
</dbReference>
<keyword evidence="2" id="KW-0813">Transport</keyword>
<protein>
    <submittedName>
        <fullName evidence="7">Adaptin N-terminal domain-containing protein</fullName>
    </submittedName>
</protein>
<evidence type="ECO:0000259" key="6">
    <source>
        <dbReference type="SMART" id="SM01356"/>
    </source>
</evidence>
<comment type="subcellular location">
    <subcellularLocation>
        <location evidence="1">Endomembrane system</location>
    </subcellularLocation>
</comment>
<dbReference type="FunCoup" id="D3BA10">
    <property type="interactions" value="138"/>
</dbReference>
<evidence type="ECO:0000256" key="1">
    <source>
        <dbReference type="ARBA" id="ARBA00004308"/>
    </source>
</evidence>
<accession>D3BA10</accession>
<organism evidence="7 8">
    <name type="scientific">Heterostelium pallidum (strain ATCC 26659 / Pp 5 / PN500)</name>
    <name type="common">Cellular slime mold</name>
    <name type="synonym">Polysphondylium pallidum</name>
    <dbReference type="NCBI Taxonomy" id="670386"/>
    <lineage>
        <taxon>Eukaryota</taxon>
        <taxon>Amoebozoa</taxon>
        <taxon>Evosea</taxon>
        <taxon>Eumycetozoa</taxon>
        <taxon>Dictyostelia</taxon>
        <taxon>Acytosteliales</taxon>
        <taxon>Acytosteliaceae</taxon>
        <taxon>Heterostelium</taxon>
    </lineage>
</organism>
<evidence type="ECO:0000313" key="7">
    <source>
        <dbReference type="EMBL" id="EFA81397.1"/>
    </source>
</evidence>
<reference evidence="7 8" key="1">
    <citation type="journal article" date="2011" name="Genome Res.">
        <title>Phylogeny-wide analysis of social amoeba genomes highlights ancient origins for complex intercellular communication.</title>
        <authorList>
            <person name="Heidel A.J."/>
            <person name="Lawal H.M."/>
            <person name="Felder M."/>
            <person name="Schilde C."/>
            <person name="Helps N.R."/>
            <person name="Tunggal B."/>
            <person name="Rivero F."/>
            <person name="John U."/>
            <person name="Schleicher M."/>
            <person name="Eichinger L."/>
            <person name="Platzer M."/>
            <person name="Noegel A.A."/>
            <person name="Schaap P."/>
            <person name="Gloeckner G."/>
        </authorList>
    </citation>
    <scope>NUCLEOTIDE SEQUENCE [LARGE SCALE GENOMIC DNA]</scope>
    <source>
        <strain evidence="8">ATCC 26659 / Pp 5 / PN500</strain>
    </source>
</reference>
<dbReference type="InterPro" id="IPR028269">
    <property type="entry name" value="AP4E1_C"/>
</dbReference>